<keyword evidence="3" id="KW-1185">Reference proteome</keyword>
<dbReference type="InterPro" id="IPR000772">
    <property type="entry name" value="Ricin_B_lectin"/>
</dbReference>
<gene>
    <name evidence="2" type="ORF">BC351_18745</name>
</gene>
<organism evidence="2 3">
    <name type="scientific">Paenibacillus ferrarius</name>
    <dbReference type="NCBI Taxonomy" id="1469647"/>
    <lineage>
        <taxon>Bacteria</taxon>
        <taxon>Bacillati</taxon>
        <taxon>Bacillota</taxon>
        <taxon>Bacilli</taxon>
        <taxon>Bacillales</taxon>
        <taxon>Paenibacillaceae</taxon>
        <taxon>Paenibacillus</taxon>
    </lineage>
</organism>
<evidence type="ECO:0000313" key="2">
    <source>
        <dbReference type="EMBL" id="OPH59962.1"/>
    </source>
</evidence>
<accession>A0A1V4HPT7</accession>
<dbReference type="EMBL" id="MBTG01000005">
    <property type="protein sequence ID" value="OPH59962.1"/>
    <property type="molecule type" value="Genomic_DNA"/>
</dbReference>
<dbReference type="AlphaFoldDB" id="A0A1V4HPT7"/>
<proteinExistence type="predicted"/>
<feature type="domain" description="Ricin B lectin" evidence="1">
    <location>
        <begin position="25"/>
        <end position="59"/>
    </location>
</feature>
<reference evidence="3" key="1">
    <citation type="submission" date="2016-07" db="EMBL/GenBank/DDBJ databases">
        <authorList>
            <person name="Florea S."/>
            <person name="Webb J.S."/>
            <person name="Jaromczyk J."/>
            <person name="Schardl C.L."/>
        </authorList>
    </citation>
    <scope>NUCLEOTIDE SEQUENCE [LARGE SCALE GENOMIC DNA]</scope>
    <source>
        <strain evidence="3">CY1</strain>
    </source>
</reference>
<protein>
    <recommendedName>
        <fullName evidence="1">Ricin B lectin domain-containing protein</fullName>
    </recommendedName>
</protein>
<sequence length="61" mass="6341">MDVNGASTSDGAPILFNGRAITGGTNSGKLLDMSGASTSDLGQAIQWYDNGGANQRWFFLS</sequence>
<comment type="caution">
    <text evidence="2">The sequence shown here is derived from an EMBL/GenBank/DDBJ whole genome shotgun (WGS) entry which is preliminary data.</text>
</comment>
<dbReference type="Pfam" id="PF14200">
    <property type="entry name" value="RicinB_lectin_2"/>
    <property type="match status" value="1"/>
</dbReference>
<dbReference type="InterPro" id="IPR035992">
    <property type="entry name" value="Ricin_B-like_lectins"/>
</dbReference>
<dbReference type="Gene3D" id="2.80.10.50">
    <property type="match status" value="1"/>
</dbReference>
<evidence type="ECO:0000313" key="3">
    <source>
        <dbReference type="Proteomes" id="UP000190626"/>
    </source>
</evidence>
<name>A0A1V4HPT7_9BACL</name>
<dbReference type="Proteomes" id="UP000190626">
    <property type="component" value="Unassembled WGS sequence"/>
</dbReference>
<evidence type="ECO:0000259" key="1">
    <source>
        <dbReference type="Pfam" id="PF14200"/>
    </source>
</evidence>
<dbReference type="SUPFAM" id="SSF50370">
    <property type="entry name" value="Ricin B-like lectins"/>
    <property type="match status" value="1"/>
</dbReference>